<dbReference type="KEGG" id="brz:CFK38_05895"/>
<name>A0A291GSW4_9MICO</name>
<evidence type="ECO:0000256" key="7">
    <source>
        <dbReference type="ARBA" id="ARBA00035120"/>
    </source>
</evidence>
<proteinExistence type="inferred from homology"/>
<evidence type="ECO:0000313" key="11">
    <source>
        <dbReference type="EMBL" id="ATG53126.1"/>
    </source>
</evidence>
<evidence type="ECO:0000313" key="12">
    <source>
        <dbReference type="Proteomes" id="UP000218165"/>
    </source>
</evidence>
<keyword evidence="2 10" id="KW-1003">Cell membrane</keyword>
<keyword evidence="10" id="KW-0479">Metal-binding</keyword>
<reference evidence="12" key="1">
    <citation type="submission" date="2017-09" db="EMBL/GenBank/DDBJ databases">
        <title>Brachybacterium sp. VM2412.</title>
        <authorList>
            <person name="Tak E.J."/>
            <person name="Bae J.-W."/>
        </authorList>
    </citation>
    <scope>NUCLEOTIDE SEQUENCE [LARGE SCALE GENOMIC DNA]</scope>
    <source>
        <strain evidence="12">VM2412</strain>
    </source>
</reference>
<evidence type="ECO:0000256" key="8">
    <source>
        <dbReference type="ARBA" id="ARBA00035585"/>
    </source>
</evidence>
<evidence type="ECO:0000256" key="3">
    <source>
        <dbReference type="ARBA" id="ARBA00022692"/>
    </source>
</evidence>
<feature type="binding site" evidence="10">
    <location>
        <position position="106"/>
    </location>
    <ligand>
        <name>Na(+)</name>
        <dbReference type="ChEBI" id="CHEBI:29101"/>
        <note>structural</note>
    </ligand>
</feature>
<dbReference type="HAMAP" id="MF_00454">
    <property type="entry name" value="FluC"/>
    <property type="match status" value="1"/>
</dbReference>
<feature type="binding site" evidence="10">
    <location>
        <position position="103"/>
    </location>
    <ligand>
        <name>Na(+)</name>
        <dbReference type="ChEBI" id="CHEBI:29101"/>
        <note>structural</note>
    </ligand>
</feature>
<dbReference type="InterPro" id="IPR003691">
    <property type="entry name" value="FluC"/>
</dbReference>
<dbReference type="GO" id="GO:0005886">
    <property type="term" value="C:plasma membrane"/>
    <property type="evidence" value="ECO:0007669"/>
    <property type="project" value="UniProtKB-SubCell"/>
</dbReference>
<feature type="transmembrane region" description="Helical" evidence="10">
    <location>
        <begin position="96"/>
        <end position="119"/>
    </location>
</feature>
<keyword evidence="6 10" id="KW-0407">Ion channel</keyword>
<feature type="transmembrane region" description="Helical" evidence="10">
    <location>
        <begin position="62"/>
        <end position="84"/>
    </location>
</feature>
<comment type="function">
    <text evidence="9 10">Fluoride-specific ion channel. Important for reducing fluoride concentration in the cell, thus reducing its toxicity.</text>
</comment>
<comment type="subcellular location">
    <subcellularLocation>
        <location evidence="1 10">Cell membrane</location>
        <topology evidence="1 10">Multi-pass membrane protein</topology>
    </subcellularLocation>
</comment>
<organism evidence="11 12">
    <name type="scientific">Brachybacterium vulturis</name>
    <dbReference type="NCBI Taxonomy" id="2017484"/>
    <lineage>
        <taxon>Bacteria</taxon>
        <taxon>Bacillati</taxon>
        <taxon>Actinomycetota</taxon>
        <taxon>Actinomycetes</taxon>
        <taxon>Micrococcales</taxon>
        <taxon>Dermabacteraceae</taxon>
        <taxon>Brachybacterium</taxon>
    </lineage>
</organism>
<feature type="transmembrane region" description="Helical" evidence="10">
    <location>
        <begin position="125"/>
        <end position="147"/>
    </location>
</feature>
<comment type="similarity">
    <text evidence="7 10">Belongs to the fluoride channel Fluc/FEX (TC 1.A.43) family.</text>
</comment>
<accession>A0A291GSW4</accession>
<sequence>MAALRYVEITESETLDSGPVHEESMPWRTALLVAAGGAAGAMLRFSLTVLAPTVTTPTLVELPWATLWVNLLGCLGLGLLNGVLEVRAQRPWVQPLLGTGLCGGFTTFSSVVLEGSAMIGADFPVLAMAYTIVTVVVCLSGIVLGLIGGRRLARWQQARRAAGAERTA</sequence>
<evidence type="ECO:0000256" key="4">
    <source>
        <dbReference type="ARBA" id="ARBA00022989"/>
    </source>
</evidence>
<dbReference type="GO" id="GO:0046872">
    <property type="term" value="F:metal ion binding"/>
    <property type="evidence" value="ECO:0007669"/>
    <property type="project" value="UniProtKB-KW"/>
</dbReference>
<dbReference type="Pfam" id="PF02537">
    <property type="entry name" value="CRCB"/>
    <property type="match status" value="1"/>
</dbReference>
<gene>
    <name evidence="10" type="primary">fluC</name>
    <name evidence="10" type="synonym">crcB</name>
    <name evidence="11" type="ORF">CFK38_05895</name>
</gene>
<keyword evidence="5 10" id="KW-0472">Membrane</keyword>
<comment type="catalytic activity">
    <reaction evidence="8">
        <text>fluoride(in) = fluoride(out)</text>
        <dbReference type="Rhea" id="RHEA:76159"/>
        <dbReference type="ChEBI" id="CHEBI:17051"/>
    </reaction>
    <physiologicalReaction direction="left-to-right" evidence="8">
        <dbReference type="Rhea" id="RHEA:76160"/>
    </physiologicalReaction>
</comment>
<keyword evidence="12" id="KW-1185">Reference proteome</keyword>
<dbReference type="GO" id="GO:0140114">
    <property type="term" value="P:cellular detoxification of fluoride"/>
    <property type="evidence" value="ECO:0007669"/>
    <property type="project" value="UniProtKB-UniRule"/>
</dbReference>
<keyword evidence="10" id="KW-0915">Sodium</keyword>
<dbReference type="Proteomes" id="UP000218165">
    <property type="component" value="Chromosome"/>
</dbReference>
<dbReference type="AlphaFoldDB" id="A0A291GSW4"/>
<dbReference type="PANTHER" id="PTHR28259:SF1">
    <property type="entry name" value="FLUORIDE EXPORT PROTEIN 1-RELATED"/>
    <property type="match status" value="1"/>
</dbReference>
<keyword evidence="10" id="KW-0813">Transport</keyword>
<dbReference type="GO" id="GO:0062054">
    <property type="term" value="F:fluoride channel activity"/>
    <property type="evidence" value="ECO:0007669"/>
    <property type="project" value="UniProtKB-UniRule"/>
</dbReference>
<evidence type="ECO:0000256" key="5">
    <source>
        <dbReference type="ARBA" id="ARBA00023136"/>
    </source>
</evidence>
<dbReference type="PANTHER" id="PTHR28259">
    <property type="entry name" value="FLUORIDE EXPORT PROTEIN 1-RELATED"/>
    <property type="match status" value="1"/>
</dbReference>
<dbReference type="EMBL" id="CP023563">
    <property type="protein sequence ID" value="ATG53126.1"/>
    <property type="molecule type" value="Genomic_DNA"/>
</dbReference>
<evidence type="ECO:0000256" key="1">
    <source>
        <dbReference type="ARBA" id="ARBA00004651"/>
    </source>
</evidence>
<keyword evidence="3 10" id="KW-0812">Transmembrane</keyword>
<evidence type="ECO:0000256" key="6">
    <source>
        <dbReference type="ARBA" id="ARBA00023303"/>
    </source>
</evidence>
<evidence type="ECO:0000256" key="9">
    <source>
        <dbReference type="ARBA" id="ARBA00049940"/>
    </source>
</evidence>
<comment type="activity regulation">
    <text evidence="10">Na(+) is not transported, but it plays an essential structural role and its presence is essential for fluoride channel function.</text>
</comment>
<protein>
    <recommendedName>
        <fullName evidence="10">Fluoride-specific ion channel FluC</fullName>
    </recommendedName>
</protein>
<evidence type="ECO:0000256" key="2">
    <source>
        <dbReference type="ARBA" id="ARBA00022475"/>
    </source>
</evidence>
<evidence type="ECO:0000256" key="10">
    <source>
        <dbReference type="HAMAP-Rule" id="MF_00454"/>
    </source>
</evidence>
<feature type="transmembrane region" description="Helical" evidence="10">
    <location>
        <begin position="30"/>
        <end position="50"/>
    </location>
</feature>
<keyword evidence="10" id="KW-0406">Ion transport</keyword>
<keyword evidence="4 10" id="KW-1133">Transmembrane helix</keyword>